<dbReference type="Proteomes" id="UP000320839">
    <property type="component" value="Chromosome"/>
</dbReference>
<accession>A0A518FMI2</accession>
<reference evidence="1 2" key="1">
    <citation type="submission" date="2019-02" db="EMBL/GenBank/DDBJ databases">
        <title>Deep-cultivation of Planctomycetes and their phenomic and genomic characterization uncovers novel biology.</title>
        <authorList>
            <person name="Wiegand S."/>
            <person name="Jogler M."/>
            <person name="Boedeker C."/>
            <person name="Pinto D."/>
            <person name="Vollmers J."/>
            <person name="Rivas-Marin E."/>
            <person name="Kohn T."/>
            <person name="Peeters S.H."/>
            <person name="Heuer A."/>
            <person name="Rast P."/>
            <person name="Oberbeckmann S."/>
            <person name="Bunk B."/>
            <person name="Jeske O."/>
            <person name="Meyerdierks A."/>
            <person name="Storesund J.E."/>
            <person name="Kallscheuer N."/>
            <person name="Luecker S."/>
            <person name="Lage O.M."/>
            <person name="Pohl T."/>
            <person name="Merkel B.J."/>
            <person name="Hornburger P."/>
            <person name="Mueller R.-W."/>
            <person name="Bruemmer F."/>
            <person name="Labrenz M."/>
            <person name="Spormann A.M."/>
            <person name="Op den Camp H."/>
            <person name="Overmann J."/>
            <person name="Amann R."/>
            <person name="Jetten M.S.M."/>
            <person name="Mascher T."/>
            <person name="Medema M.H."/>
            <person name="Devos D.P."/>
            <person name="Kaster A.-K."/>
            <person name="Ovreas L."/>
            <person name="Rohde M."/>
            <person name="Galperin M.Y."/>
            <person name="Jogler C."/>
        </authorList>
    </citation>
    <scope>NUCLEOTIDE SEQUENCE [LARGE SCALE GENOMIC DNA]</scope>
    <source>
        <strain evidence="1 2">Pan153</strain>
    </source>
</reference>
<organism evidence="1 2">
    <name type="scientific">Gimesia panareensis</name>
    <dbReference type="NCBI Taxonomy" id="2527978"/>
    <lineage>
        <taxon>Bacteria</taxon>
        <taxon>Pseudomonadati</taxon>
        <taxon>Planctomycetota</taxon>
        <taxon>Planctomycetia</taxon>
        <taxon>Planctomycetales</taxon>
        <taxon>Planctomycetaceae</taxon>
        <taxon>Gimesia</taxon>
    </lineage>
</organism>
<sequence length="605" mass="69252">MPTRHRVSRIVTVLLLCTLAFTIVPGMTRSLHAEEPDQKSQPELDSDLPFAKLLALVAEDADNSALWETLKNSPFVLSSDHPHASFHFEHSYFIPKPVPLSNDFWRRYTRLLLECRDSQPGAIAFTGNGVSAERYLIDDSILYFANRTKYKINQNCSWACTFDQLHAEQPVRIKLKSKEPGGFLIFNFTSYLKGIMKGITPSVKRDKVTHSIILNKPNGTRVQIRFRSPADSIRYGVELAEIRARSSNNSDISFRAFQTTPSIRTRFPLKKLEVAKDHLKPITTKETQQRGIEVQDMPEQFWYALTGYHPLGQAVDFRKTGEHTDYDTLNAREQLIYLLASFTDQNNHFLPPEKIETKYLIGLVNLVHDMSCWLSENSIKHGTYPDDPAMLWREIEAAIGPDDMANCLGMIDKYAFQNQFVPDDLKVSFLDVLGDLGFPSLVDNAELLQIKSFASQSPFHEAILWSRWQWPCEQFHSHACLEVVRTSIPGSERERVAVETLIRLDALPQIDPQTMNRWYRTQIAQATPAERRIHLSLLSFHPTGRTYLLNQLKSKSDTQKIQTAVAKTLEQRARATLQTGRFDFIPQTRCQEILNTTQQILNTDQ</sequence>
<dbReference type="EMBL" id="CP036317">
    <property type="protein sequence ID" value="QDV17572.1"/>
    <property type="molecule type" value="Genomic_DNA"/>
</dbReference>
<evidence type="ECO:0000313" key="2">
    <source>
        <dbReference type="Proteomes" id="UP000320839"/>
    </source>
</evidence>
<dbReference type="AlphaFoldDB" id="A0A518FMI2"/>
<name>A0A518FMI2_9PLAN</name>
<evidence type="ECO:0000313" key="1">
    <source>
        <dbReference type="EMBL" id="QDV17572.1"/>
    </source>
</evidence>
<protein>
    <submittedName>
        <fullName evidence="1">Uncharacterized protein</fullName>
    </submittedName>
</protein>
<gene>
    <name evidence="1" type="ORF">Pan153_22250</name>
</gene>
<proteinExistence type="predicted"/>